<evidence type="ECO:0000256" key="1">
    <source>
        <dbReference type="SAM" id="MobiDB-lite"/>
    </source>
</evidence>
<organism evidence="2 3">
    <name type="scientific">Paraglomus brasilianum</name>
    <dbReference type="NCBI Taxonomy" id="144538"/>
    <lineage>
        <taxon>Eukaryota</taxon>
        <taxon>Fungi</taxon>
        <taxon>Fungi incertae sedis</taxon>
        <taxon>Mucoromycota</taxon>
        <taxon>Glomeromycotina</taxon>
        <taxon>Glomeromycetes</taxon>
        <taxon>Paraglomerales</taxon>
        <taxon>Paraglomeraceae</taxon>
        <taxon>Paraglomus</taxon>
    </lineage>
</organism>
<proteinExistence type="predicted"/>
<feature type="region of interest" description="Disordered" evidence="1">
    <location>
        <begin position="22"/>
        <end position="44"/>
    </location>
</feature>
<dbReference type="EMBL" id="CAJVPI010000258">
    <property type="protein sequence ID" value="CAG8509192.1"/>
    <property type="molecule type" value="Genomic_DNA"/>
</dbReference>
<keyword evidence="3" id="KW-1185">Reference proteome</keyword>
<protein>
    <submittedName>
        <fullName evidence="2">5264_t:CDS:1</fullName>
    </submittedName>
</protein>
<accession>A0A9N8ZUU7</accession>
<gene>
    <name evidence="2" type="ORF">PBRASI_LOCUS3020</name>
</gene>
<dbReference type="OrthoDB" id="2446291at2759"/>
<evidence type="ECO:0000313" key="2">
    <source>
        <dbReference type="EMBL" id="CAG8509192.1"/>
    </source>
</evidence>
<reference evidence="2" key="1">
    <citation type="submission" date="2021-06" db="EMBL/GenBank/DDBJ databases">
        <authorList>
            <person name="Kallberg Y."/>
            <person name="Tangrot J."/>
            <person name="Rosling A."/>
        </authorList>
    </citation>
    <scope>NUCLEOTIDE SEQUENCE</scope>
    <source>
        <strain evidence="2">BR232B</strain>
    </source>
</reference>
<dbReference type="Proteomes" id="UP000789739">
    <property type="component" value="Unassembled WGS sequence"/>
</dbReference>
<comment type="caution">
    <text evidence="2">The sequence shown here is derived from an EMBL/GenBank/DDBJ whole genome shotgun (WGS) entry which is preliminary data.</text>
</comment>
<sequence>MDYNTAHSKFTRTYYGPCAVPIHHGGRKRSRSNSLNSVEQPQKNMKIYNPSARLRLSPGHAPLSSLHEISEQNRGEPLRELNTKTQAMSVQEDVELMECDISPNDNLDDNTAKPEPLCVRTCSPPSKYHRNRHIQLPYTMGYRDDCEKCRQRVPGHYSHVITNK</sequence>
<feature type="compositionally biased region" description="Polar residues" evidence="1">
    <location>
        <begin position="32"/>
        <end position="43"/>
    </location>
</feature>
<dbReference type="AlphaFoldDB" id="A0A9N8ZUU7"/>
<evidence type="ECO:0000313" key="3">
    <source>
        <dbReference type="Proteomes" id="UP000789739"/>
    </source>
</evidence>
<name>A0A9N8ZUU7_9GLOM</name>